<evidence type="ECO:0000256" key="2">
    <source>
        <dbReference type="ARBA" id="ARBA00022475"/>
    </source>
</evidence>
<evidence type="ECO:0000256" key="8">
    <source>
        <dbReference type="SAM" id="Phobius"/>
    </source>
</evidence>
<evidence type="ECO:0000256" key="1">
    <source>
        <dbReference type="ARBA" id="ARBA00004651"/>
    </source>
</evidence>
<gene>
    <name evidence="9" type="ORF">AFUS01_LOCUS17559</name>
</gene>
<keyword evidence="10" id="KW-1185">Reference proteome</keyword>
<evidence type="ECO:0000256" key="4">
    <source>
        <dbReference type="ARBA" id="ARBA00022989"/>
    </source>
</evidence>
<keyword evidence="2" id="KW-1003">Cell membrane</keyword>
<dbReference type="OrthoDB" id="5984008at2759"/>
<protein>
    <recommendedName>
        <fullName evidence="11">Ionotropic glutamate receptor C-terminal domain-containing protein</fullName>
    </recommendedName>
</protein>
<evidence type="ECO:0000256" key="7">
    <source>
        <dbReference type="ARBA" id="ARBA00023180"/>
    </source>
</evidence>
<reference evidence="9" key="1">
    <citation type="submission" date="2021-06" db="EMBL/GenBank/DDBJ databases">
        <authorList>
            <person name="Hodson N. C."/>
            <person name="Mongue J. A."/>
            <person name="Jaron S. K."/>
        </authorList>
    </citation>
    <scope>NUCLEOTIDE SEQUENCE</scope>
</reference>
<feature type="transmembrane region" description="Helical" evidence="8">
    <location>
        <begin position="140"/>
        <end position="160"/>
    </location>
</feature>
<evidence type="ECO:0000313" key="9">
    <source>
        <dbReference type="EMBL" id="CAG7728803.1"/>
    </source>
</evidence>
<organism evidence="9 10">
    <name type="scientific">Allacma fusca</name>
    <dbReference type="NCBI Taxonomy" id="39272"/>
    <lineage>
        <taxon>Eukaryota</taxon>
        <taxon>Metazoa</taxon>
        <taxon>Ecdysozoa</taxon>
        <taxon>Arthropoda</taxon>
        <taxon>Hexapoda</taxon>
        <taxon>Collembola</taxon>
        <taxon>Symphypleona</taxon>
        <taxon>Sminthuridae</taxon>
        <taxon>Allacma</taxon>
    </lineage>
</organism>
<dbReference type="Proteomes" id="UP000708208">
    <property type="component" value="Unassembled WGS sequence"/>
</dbReference>
<dbReference type="PANTHER" id="PTHR42643:SF24">
    <property type="entry name" value="IONOTROPIC RECEPTOR 60A"/>
    <property type="match status" value="1"/>
</dbReference>
<dbReference type="InterPro" id="IPR052192">
    <property type="entry name" value="Insect_Ionotropic_Sensory_Rcpt"/>
</dbReference>
<feature type="non-terminal residue" evidence="9">
    <location>
        <position position="1"/>
    </location>
</feature>
<evidence type="ECO:0000256" key="3">
    <source>
        <dbReference type="ARBA" id="ARBA00022692"/>
    </source>
</evidence>
<evidence type="ECO:0000313" key="10">
    <source>
        <dbReference type="Proteomes" id="UP000708208"/>
    </source>
</evidence>
<proteinExistence type="predicted"/>
<dbReference type="AlphaFoldDB" id="A0A8J2K394"/>
<keyword evidence="3 8" id="KW-0812">Transmembrane</keyword>
<accession>A0A8J2K394</accession>
<dbReference type="PANTHER" id="PTHR42643">
    <property type="entry name" value="IONOTROPIC RECEPTOR 20A-RELATED"/>
    <property type="match status" value="1"/>
</dbReference>
<comment type="caution">
    <text evidence="9">The sequence shown here is derived from an EMBL/GenBank/DDBJ whole genome shotgun (WGS) entry which is preliminary data.</text>
</comment>
<evidence type="ECO:0008006" key="11">
    <source>
        <dbReference type="Google" id="ProtNLM"/>
    </source>
</evidence>
<dbReference type="EMBL" id="CAJVCH010168795">
    <property type="protein sequence ID" value="CAG7728803.1"/>
    <property type="molecule type" value="Genomic_DNA"/>
</dbReference>
<keyword evidence="6" id="KW-0675">Receptor</keyword>
<keyword evidence="4 8" id="KW-1133">Transmembrane helix</keyword>
<sequence>LLEDTATVSTFLKFMGEQNYIFYITTFSHVVKLGFVTALPKKLTFNSLKRLAGPFNTTIWFFMLLSCIGIFLALQLISYFKKKFSVVRMHRWALDVRGEQDVVINEDTLCRQLLTFISILQPLVDQSISENVIETTTRFGINRCMIGMWLLLLIALGGAYKTKMIEMVVLPRYTRPPSTFAELAASDYKIGALVYGVVQPELQILNNTISTRIQEHVTEDDYFEPTVSDPEKPD</sequence>
<feature type="transmembrane region" description="Helical" evidence="8">
    <location>
        <begin position="20"/>
        <end position="39"/>
    </location>
</feature>
<name>A0A8J2K394_9HEXA</name>
<keyword evidence="5 8" id="KW-0472">Membrane</keyword>
<dbReference type="GO" id="GO:0005886">
    <property type="term" value="C:plasma membrane"/>
    <property type="evidence" value="ECO:0007669"/>
    <property type="project" value="UniProtKB-SubCell"/>
</dbReference>
<evidence type="ECO:0000256" key="5">
    <source>
        <dbReference type="ARBA" id="ARBA00023136"/>
    </source>
</evidence>
<keyword evidence="7" id="KW-0325">Glycoprotein</keyword>
<feature type="transmembrane region" description="Helical" evidence="8">
    <location>
        <begin position="59"/>
        <end position="80"/>
    </location>
</feature>
<evidence type="ECO:0000256" key="6">
    <source>
        <dbReference type="ARBA" id="ARBA00023170"/>
    </source>
</evidence>
<comment type="subcellular location">
    <subcellularLocation>
        <location evidence="1">Cell membrane</location>
        <topology evidence="1">Multi-pass membrane protein</topology>
    </subcellularLocation>
</comment>